<organism evidence="1 2">
    <name type="scientific">Candidatus Similichlamydia laticola</name>
    <dbReference type="NCBI Taxonomy" id="2170265"/>
    <lineage>
        <taxon>Bacteria</taxon>
        <taxon>Pseudomonadati</taxon>
        <taxon>Chlamydiota</taxon>
        <taxon>Chlamydiia</taxon>
        <taxon>Parachlamydiales</taxon>
        <taxon>Candidatus Parilichlamydiaceae</taxon>
        <taxon>Candidatus Similichlamydia</taxon>
    </lineage>
</organism>
<reference evidence="1 2" key="1">
    <citation type="submission" date="2018-07" db="EMBL/GenBank/DDBJ databases">
        <title>Comparative genomics of the Candidatus Parilichlamydiaceae reveals evidence of convergent evolution and genome reduction in the phylum Chlamydiae.</title>
        <authorList>
            <person name="Taylor-Brown A."/>
            <person name="Polkinghorne A."/>
        </authorList>
    </citation>
    <scope>NUCLEOTIDE SEQUENCE [LARGE SCALE GENOMIC DNA]</scope>
    <source>
        <strain evidence="1 2">Hat2</strain>
    </source>
</reference>
<name>A0A369KLD5_9BACT</name>
<proteinExistence type="predicted"/>
<evidence type="ECO:0000313" key="2">
    <source>
        <dbReference type="Proteomes" id="UP000253816"/>
    </source>
</evidence>
<dbReference type="Gene3D" id="2.30.330.10">
    <property type="entry name" value="SpoA-like"/>
    <property type="match status" value="1"/>
</dbReference>
<gene>
    <name evidence="1" type="ORF">HAT2_00065</name>
</gene>
<keyword evidence="2" id="KW-1185">Reference proteome</keyword>
<dbReference type="Proteomes" id="UP000253816">
    <property type="component" value="Unassembled WGS sequence"/>
</dbReference>
<dbReference type="EMBL" id="QQBG01000007">
    <property type="protein sequence ID" value="RDB31826.1"/>
    <property type="molecule type" value="Genomic_DNA"/>
</dbReference>
<dbReference type="AlphaFoldDB" id="A0A369KLD5"/>
<accession>A0A369KLD5</accession>
<sequence length="60" mass="6567">MRPGIKIPTAEVFSSKIVLLLDGQKIGYGEVLKIGNTWGIQVTELERATARSQQPENGNI</sequence>
<evidence type="ECO:0000313" key="1">
    <source>
        <dbReference type="EMBL" id="RDB31826.1"/>
    </source>
</evidence>
<dbReference type="InterPro" id="IPR036429">
    <property type="entry name" value="SpoA-like_sf"/>
</dbReference>
<evidence type="ECO:0008006" key="3">
    <source>
        <dbReference type="Google" id="ProtNLM"/>
    </source>
</evidence>
<comment type="caution">
    <text evidence="1">The sequence shown here is derived from an EMBL/GenBank/DDBJ whole genome shotgun (WGS) entry which is preliminary data.</text>
</comment>
<dbReference type="SUPFAM" id="SSF101801">
    <property type="entry name" value="Surface presentation of antigens (SPOA)"/>
    <property type="match status" value="1"/>
</dbReference>
<protein>
    <recommendedName>
        <fullName evidence="3">Flagellar motor switch protein FliN-like C-terminal domain-containing protein</fullName>
    </recommendedName>
</protein>